<evidence type="ECO:0000313" key="3">
    <source>
        <dbReference type="Proteomes" id="UP000756427"/>
    </source>
</evidence>
<feature type="transmembrane region" description="Helical" evidence="1">
    <location>
        <begin position="415"/>
        <end position="439"/>
    </location>
</feature>
<feature type="transmembrane region" description="Helical" evidence="1">
    <location>
        <begin position="343"/>
        <end position="368"/>
    </location>
</feature>
<organism evidence="2 3">
    <name type="scientific">Rothia mucilaginosa</name>
    <dbReference type="NCBI Taxonomy" id="43675"/>
    <lineage>
        <taxon>Bacteria</taxon>
        <taxon>Bacillati</taxon>
        <taxon>Actinomycetota</taxon>
        <taxon>Actinomycetes</taxon>
        <taxon>Micrococcales</taxon>
        <taxon>Micrococcaceae</taxon>
        <taxon>Rothia</taxon>
    </lineage>
</organism>
<proteinExistence type="predicted"/>
<dbReference type="RefSeq" id="WP_303975959.1">
    <property type="nucleotide sequence ID" value="NZ_JABZXR010000030.1"/>
</dbReference>
<evidence type="ECO:0000313" key="2">
    <source>
        <dbReference type="EMBL" id="MBF1664228.1"/>
    </source>
</evidence>
<reference evidence="2" key="1">
    <citation type="submission" date="2020-04" db="EMBL/GenBank/DDBJ databases">
        <title>Deep metagenomics examines the oral microbiome during advanced dental caries in children, revealing novel taxa and co-occurrences with host molecules.</title>
        <authorList>
            <person name="Baker J.L."/>
            <person name="Morton J.T."/>
            <person name="Dinis M."/>
            <person name="Alvarez R."/>
            <person name="Tran N.C."/>
            <person name="Knight R."/>
            <person name="Edlund A."/>
        </authorList>
    </citation>
    <scope>NUCLEOTIDE SEQUENCE</scope>
    <source>
        <strain evidence="2">JCVI_44_bin.2</strain>
    </source>
</reference>
<keyword evidence="1" id="KW-0472">Membrane</keyword>
<dbReference type="Proteomes" id="UP000756427">
    <property type="component" value="Unassembled WGS sequence"/>
</dbReference>
<comment type="caution">
    <text evidence="2">The sequence shown here is derived from an EMBL/GenBank/DDBJ whole genome shotgun (WGS) entry which is preliminary data.</text>
</comment>
<dbReference type="EMBL" id="JABZXR010000030">
    <property type="protein sequence ID" value="MBF1664228.1"/>
    <property type="molecule type" value="Genomic_DNA"/>
</dbReference>
<accession>A0A930LH90</accession>
<sequence length="447" mass="48356">MTSVHAPRRLHRAWRGSVALAFLLALILTFFAHPASAFTDSEGRYNLKDKPSTWCQWCADSDFGYDPNEERGMTVDAGTDMAAAACGNFSFTFVELRAGVKARGSYTVNDMRAEAIKLMQAGKDSPFNDEGWLYQLNPEGFAQGVSNMTGGKLTVEVQGDTSGAGLGANQFTEDDVRQAMNDGYFVIFMVQTDSGGRHWIAGDYVEGNTVHTIDSGRPLTVLDRSQYPGGIGPILKFSRTDGKKLQDLPTIDDAATSVSTGDSSQSGAAATTDTGIISDLDLLGMPPRTVGQNHQLSDADKLAFAKDTLKFASYTNLNTTQKDNVDQIVAQRQLEQDSKFSDWFSTGAAIVGILLFLYALVIVLAFLLDLSYPLFSLLKFATAGSLTVHHESQSRVGVKELGAPPRGRWATWGNVFTTAGLVAALGGLLISGTLVRWVASFMQMLYM</sequence>
<dbReference type="AlphaFoldDB" id="A0A930LH90"/>
<evidence type="ECO:0000256" key="1">
    <source>
        <dbReference type="SAM" id="Phobius"/>
    </source>
</evidence>
<protein>
    <submittedName>
        <fullName evidence="2">Uncharacterized protein</fullName>
    </submittedName>
</protein>
<keyword evidence="1" id="KW-1133">Transmembrane helix</keyword>
<keyword evidence="1" id="KW-0812">Transmembrane</keyword>
<gene>
    <name evidence="2" type="ORF">HXO64_06725</name>
</gene>
<name>A0A930LH90_9MICC</name>